<dbReference type="Proteomes" id="UP000179237">
    <property type="component" value="Unassembled WGS sequence"/>
</dbReference>
<dbReference type="SUPFAM" id="SSF47413">
    <property type="entry name" value="lambda repressor-like DNA-binding domains"/>
    <property type="match status" value="1"/>
</dbReference>
<accession>A0A1F5FPY7</accession>
<name>A0A1F5FPY7_9BACT</name>
<dbReference type="Gene3D" id="1.10.260.40">
    <property type="entry name" value="lambda repressor-like DNA-binding domains"/>
    <property type="match status" value="1"/>
</dbReference>
<dbReference type="InterPro" id="IPR010982">
    <property type="entry name" value="Lambda_DNA-bd_dom_sf"/>
</dbReference>
<dbReference type="EMBL" id="MFAQ01000041">
    <property type="protein sequence ID" value="OGD81594.1"/>
    <property type="molecule type" value="Genomic_DNA"/>
</dbReference>
<evidence type="ECO:0000259" key="1">
    <source>
        <dbReference type="PROSITE" id="PS50943"/>
    </source>
</evidence>
<organism evidence="2 3">
    <name type="scientific">Candidatus Collierbacteria bacterium RIFOXYD1_FULL_40_9</name>
    <dbReference type="NCBI Taxonomy" id="1817731"/>
    <lineage>
        <taxon>Bacteria</taxon>
        <taxon>Candidatus Collieribacteriota</taxon>
    </lineage>
</organism>
<evidence type="ECO:0000313" key="2">
    <source>
        <dbReference type="EMBL" id="OGD81594.1"/>
    </source>
</evidence>
<dbReference type="PROSITE" id="PS50943">
    <property type="entry name" value="HTH_CROC1"/>
    <property type="match status" value="1"/>
</dbReference>
<dbReference type="InterPro" id="IPR001387">
    <property type="entry name" value="Cro/C1-type_HTH"/>
</dbReference>
<comment type="caution">
    <text evidence="2">The sequence shown here is derived from an EMBL/GenBank/DDBJ whole genome shotgun (WGS) entry which is preliminary data.</text>
</comment>
<sequence length="107" mass="11752">MKTFPELIKDIRKESGLTQGQLASVLGVSKILVSMIESGQKEASKGFVIKLSEKLGVHPGSIMPFAFTLPATSTPKLSLIEKELINLGSKFQNYLIKVKSQKLNDYV</sequence>
<reference evidence="2 3" key="1">
    <citation type="journal article" date="2016" name="Nat. Commun.">
        <title>Thousands of microbial genomes shed light on interconnected biogeochemical processes in an aquifer system.</title>
        <authorList>
            <person name="Anantharaman K."/>
            <person name="Brown C.T."/>
            <person name="Hug L.A."/>
            <person name="Sharon I."/>
            <person name="Castelle C.J."/>
            <person name="Probst A.J."/>
            <person name="Thomas B.C."/>
            <person name="Singh A."/>
            <person name="Wilkins M.J."/>
            <person name="Karaoz U."/>
            <person name="Brodie E.L."/>
            <person name="Williams K.H."/>
            <person name="Hubbard S.S."/>
            <person name="Banfield J.F."/>
        </authorList>
    </citation>
    <scope>NUCLEOTIDE SEQUENCE [LARGE SCALE GENOMIC DNA]</scope>
</reference>
<gene>
    <name evidence="2" type="ORF">A2572_04415</name>
</gene>
<dbReference type="Pfam" id="PF01381">
    <property type="entry name" value="HTH_3"/>
    <property type="match status" value="1"/>
</dbReference>
<protein>
    <recommendedName>
        <fullName evidence="1">HTH cro/C1-type domain-containing protein</fullName>
    </recommendedName>
</protein>
<proteinExistence type="predicted"/>
<dbReference type="GO" id="GO:0003677">
    <property type="term" value="F:DNA binding"/>
    <property type="evidence" value="ECO:0007669"/>
    <property type="project" value="InterPro"/>
</dbReference>
<dbReference type="AlphaFoldDB" id="A0A1F5FPY7"/>
<feature type="domain" description="HTH cro/C1-type" evidence="1">
    <location>
        <begin position="8"/>
        <end position="62"/>
    </location>
</feature>
<dbReference type="SMART" id="SM00530">
    <property type="entry name" value="HTH_XRE"/>
    <property type="match status" value="1"/>
</dbReference>
<dbReference type="CDD" id="cd00093">
    <property type="entry name" value="HTH_XRE"/>
    <property type="match status" value="1"/>
</dbReference>
<evidence type="ECO:0000313" key="3">
    <source>
        <dbReference type="Proteomes" id="UP000179237"/>
    </source>
</evidence>